<evidence type="ECO:0000259" key="5">
    <source>
        <dbReference type="Pfam" id="PF00551"/>
    </source>
</evidence>
<accession>A0A1B7XBV6</accession>
<dbReference type="RefSeq" id="WP_066855284.1">
    <property type="nucleotide sequence ID" value="NZ_JXMS01000016.1"/>
</dbReference>
<dbReference type="GO" id="GO:0006189">
    <property type="term" value="P:'de novo' IMP biosynthetic process"/>
    <property type="evidence" value="ECO:0007669"/>
    <property type="project" value="UniProtKB-UniRule"/>
</dbReference>
<keyword evidence="7" id="KW-1185">Reference proteome</keyword>
<dbReference type="NCBIfam" id="TIGR00639">
    <property type="entry name" value="PurN"/>
    <property type="match status" value="1"/>
</dbReference>
<comment type="function">
    <text evidence="4">Catalyzes the transfer of a formyl group from 10-formyltetrahydrofolate to 5-phospho-ribosyl-glycinamide (GAR), producing 5-phospho-ribosyl-N-formylglycinamide (FGAR) and tetrahydrofolate.</text>
</comment>
<dbReference type="GO" id="GO:0004644">
    <property type="term" value="F:phosphoribosylglycinamide formyltransferase activity"/>
    <property type="evidence" value="ECO:0007669"/>
    <property type="project" value="UniProtKB-UniRule"/>
</dbReference>
<feature type="domain" description="Formyl transferase N-terminal" evidence="5">
    <location>
        <begin position="4"/>
        <end position="183"/>
    </location>
</feature>
<name>A0A1B7XBV6_9BACT</name>
<keyword evidence="3 4" id="KW-0658">Purine biosynthesis</keyword>
<dbReference type="EMBL" id="JXMS01000016">
    <property type="protein sequence ID" value="OBQ50237.1"/>
    <property type="molecule type" value="Genomic_DNA"/>
</dbReference>
<dbReference type="InterPro" id="IPR002376">
    <property type="entry name" value="Formyl_transf_N"/>
</dbReference>
<dbReference type="PANTHER" id="PTHR43369">
    <property type="entry name" value="PHOSPHORIBOSYLGLYCINAMIDE FORMYLTRANSFERASE"/>
    <property type="match status" value="1"/>
</dbReference>
<evidence type="ECO:0000256" key="2">
    <source>
        <dbReference type="ARBA" id="ARBA00022679"/>
    </source>
</evidence>
<dbReference type="Gene3D" id="3.40.50.170">
    <property type="entry name" value="Formyl transferase, N-terminal domain"/>
    <property type="match status" value="1"/>
</dbReference>
<feature type="site" description="Raises pKa of active site His" evidence="4">
    <location>
        <position position="146"/>
    </location>
</feature>
<evidence type="ECO:0000256" key="3">
    <source>
        <dbReference type="ARBA" id="ARBA00022755"/>
    </source>
</evidence>
<dbReference type="STRING" id="1560234.SP90_09985"/>
<feature type="binding site" evidence="4">
    <location>
        <position position="108"/>
    </location>
    <ligand>
        <name>(6R)-10-formyltetrahydrofolate</name>
        <dbReference type="ChEBI" id="CHEBI:195366"/>
    </ligand>
</feature>
<comment type="catalytic activity">
    <reaction evidence="4">
        <text>N(1)-(5-phospho-beta-D-ribosyl)glycinamide + (6R)-10-formyltetrahydrofolate = N(2)-formyl-N(1)-(5-phospho-beta-D-ribosyl)glycinamide + (6S)-5,6,7,8-tetrahydrofolate + H(+)</text>
        <dbReference type="Rhea" id="RHEA:15053"/>
        <dbReference type="ChEBI" id="CHEBI:15378"/>
        <dbReference type="ChEBI" id="CHEBI:57453"/>
        <dbReference type="ChEBI" id="CHEBI:143788"/>
        <dbReference type="ChEBI" id="CHEBI:147286"/>
        <dbReference type="ChEBI" id="CHEBI:195366"/>
        <dbReference type="EC" id="2.1.2.2"/>
    </reaction>
</comment>
<dbReference type="SUPFAM" id="SSF53328">
    <property type="entry name" value="Formyltransferase"/>
    <property type="match status" value="1"/>
</dbReference>
<dbReference type="Pfam" id="PF00551">
    <property type="entry name" value="Formyl_trans_N"/>
    <property type="match status" value="1"/>
</dbReference>
<reference evidence="6 7" key="1">
    <citation type="submission" date="2015-01" db="EMBL/GenBank/DDBJ databases">
        <title>Desulfovibrio sp. JC271 draft genome sequence.</title>
        <authorList>
            <person name="Shivani Y."/>
            <person name="Subhash Y."/>
            <person name="Sasikala C."/>
            <person name="Ramana C.V."/>
        </authorList>
    </citation>
    <scope>NUCLEOTIDE SEQUENCE [LARGE SCALE GENOMIC DNA]</scope>
    <source>
        <strain evidence="6 7">JC271</strain>
    </source>
</reference>
<dbReference type="AlphaFoldDB" id="A0A1B7XBV6"/>
<dbReference type="PATRIC" id="fig|1560234.3.peg.833"/>
<dbReference type="UniPathway" id="UPA00074">
    <property type="reaction ID" value="UER00126"/>
</dbReference>
<dbReference type="EC" id="2.1.2.2" evidence="4"/>
<dbReference type="CDD" id="cd08645">
    <property type="entry name" value="FMT_core_GART"/>
    <property type="match status" value="1"/>
</dbReference>
<proteinExistence type="inferred from homology"/>
<dbReference type="GO" id="GO:0005829">
    <property type="term" value="C:cytosol"/>
    <property type="evidence" value="ECO:0007669"/>
    <property type="project" value="TreeGrafter"/>
</dbReference>
<evidence type="ECO:0000313" key="7">
    <source>
        <dbReference type="Proteomes" id="UP000091979"/>
    </source>
</evidence>
<comment type="similarity">
    <text evidence="4">Belongs to the GART family.</text>
</comment>
<feature type="binding site" evidence="4">
    <location>
        <position position="66"/>
    </location>
    <ligand>
        <name>(6R)-10-formyltetrahydrofolate</name>
        <dbReference type="ChEBI" id="CHEBI:195366"/>
    </ligand>
</feature>
<evidence type="ECO:0000256" key="4">
    <source>
        <dbReference type="HAMAP-Rule" id="MF_01930"/>
    </source>
</evidence>
<dbReference type="InterPro" id="IPR004607">
    <property type="entry name" value="GART"/>
</dbReference>
<evidence type="ECO:0000256" key="1">
    <source>
        <dbReference type="ARBA" id="ARBA00005054"/>
    </source>
</evidence>
<dbReference type="InterPro" id="IPR036477">
    <property type="entry name" value="Formyl_transf_N_sf"/>
</dbReference>
<feature type="binding site" evidence="4">
    <location>
        <begin position="91"/>
        <end position="94"/>
    </location>
    <ligand>
        <name>(6R)-10-formyltetrahydrofolate</name>
        <dbReference type="ChEBI" id="CHEBI:195366"/>
    </ligand>
</feature>
<dbReference type="OrthoDB" id="9806170at2"/>
<keyword evidence="2 4" id="KW-0808">Transferase</keyword>
<gene>
    <name evidence="4" type="primary">purN</name>
    <name evidence="6" type="ORF">SP90_09985</name>
</gene>
<feature type="active site" description="Proton donor" evidence="4">
    <location>
        <position position="110"/>
    </location>
</feature>
<sequence>MALQIAVLASGSGSNLQSIIDAVERGALEAEICLVLCNRTDAYALERARKAGIPTATILHTEFETREAFDTAMIAALNAAGAELIVLAGFMRLLTPMFIQTFAGRIINIHPALLPSFKGAHGIADAVDYGVKLAGCTVHFVDECMDNGAIIAQAVVPCSTAESADVVQKRVLAFEHRIYPQVLQWIATKRVTLTGRKVTVQDTGLPKVVPDGSFLVSPQLEDGF</sequence>
<evidence type="ECO:0000313" key="6">
    <source>
        <dbReference type="EMBL" id="OBQ50237.1"/>
    </source>
</evidence>
<feature type="binding site" evidence="4">
    <location>
        <begin position="13"/>
        <end position="15"/>
    </location>
    <ligand>
        <name>N(1)-(5-phospho-beta-D-ribosyl)glycinamide</name>
        <dbReference type="ChEBI" id="CHEBI:143788"/>
    </ligand>
</feature>
<comment type="pathway">
    <text evidence="1 4">Purine metabolism; IMP biosynthesis via de novo pathway; N(2)-formyl-N(1)-(5-phospho-D-ribosyl)glycinamide from N(1)-(5-phospho-D-ribosyl)glycinamide (10-formyl THF route): step 1/1.</text>
</comment>
<dbReference type="HAMAP" id="MF_01930">
    <property type="entry name" value="PurN"/>
    <property type="match status" value="1"/>
</dbReference>
<organism evidence="6 7">
    <name type="scientific">Halodesulfovibrio spirochaetisodalis</name>
    <dbReference type="NCBI Taxonomy" id="1560234"/>
    <lineage>
        <taxon>Bacteria</taxon>
        <taxon>Pseudomonadati</taxon>
        <taxon>Thermodesulfobacteriota</taxon>
        <taxon>Desulfovibrionia</taxon>
        <taxon>Desulfovibrionales</taxon>
        <taxon>Desulfovibrionaceae</taxon>
        <taxon>Halodesulfovibrio</taxon>
    </lineage>
</organism>
<comment type="caution">
    <text evidence="6">The sequence shown here is derived from an EMBL/GenBank/DDBJ whole genome shotgun (WGS) entry which is preliminary data.</text>
</comment>
<dbReference type="Proteomes" id="UP000091979">
    <property type="component" value="Unassembled WGS sequence"/>
</dbReference>
<protein>
    <recommendedName>
        <fullName evidence="4">Phosphoribosylglycinamide formyltransferase</fullName>
        <ecNumber evidence="4">2.1.2.2</ecNumber>
    </recommendedName>
    <alternativeName>
        <fullName evidence="4">5'-phosphoribosylglycinamide transformylase</fullName>
    </alternativeName>
    <alternativeName>
        <fullName evidence="4">GAR transformylase</fullName>
        <shortName evidence="4">GART</shortName>
    </alternativeName>
</protein>
<dbReference type="PANTHER" id="PTHR43369:SF2">
    <property type="entry name" value="PHOSPHORIBOSYLGLYCINAMIDE FORMYLTRANSFERASE"/>
    <property type="match status" value="1"/>
</dbReference>